<organism evidence="1">
    <name type="scientific">Guillardia theta (strain CCMP2712)</name>
    <name type="common">Cryptophyte</name>
    <dbReference type="NCBI Taxonomy" id="905079"/>
    <lineage>
        <taxon>Eukaryota</taxon>
        <taxon>Cryptophyceae</taxon>
        <taxon>Pyrenomonadales</taxon>
        <taxon>Geminigeraceae</taxon>
        <taxon>Guillardia</taxon>
    </lineage>
</organism>
<dbReference type="AlphaFoldDB" id="L1ICF1"/>
<dbReference type="PANTHER" id="PTHR38666">
    <property type="match status" value="1"/>
</dbReference>
<dbReference type="EMBL" id="JH993126">
    <property type="protein sequence ID" value="EKX33898.1"/>
    <property type="molecule type" value="Genomic_DNA"/>
</dbReference>
<dbReference type="PaxDb" id="55529-EKX33898"/>
<name>L1ICF1_GUITC</name>
<dbReference type="InterPro" id="IPR021610">
    <property type="entry name" value="DUF3228"/>
</dbReference>
<gene>
    <name evidence="1" type="ORF">GUITHDRAFT_81017</name>
</gene>
<dbReference type="HOGENOM" id="CLU_2282817_0_0_1"/>
<evidence type="ECO:0000313" key="1">
    <source>
        <dbReference type="EMBL" id="EKX33898.1"/>
    </source>
</evidence>
<protein>
    <submittedName>
        <fullName evidence="1">Uncharacterized protein</fullName>
    </submittedName>
</protein>
<accession>L1ICF1</accession>
<dbReference type="PANTHER" id="PTHR38666:SF2">
    <property type="entry name" value="FLAGELLAR ASSOCIATED PROTEIN"/>
    <property type="match status" value="1"/>
</dbReference>
<dbReference type="Pfam" id="PF11539">
    <property type="entry name" value="DUF3228"/>
    <property type="match status" value="1"/>
</dbReference>
<proteinExistence type="predicted"/>
<dbReference type="GeneID" id="17290637"/>
<dbReference type="KEGG" id="gtt:GUITHDRAFT_81017"/>
<dbReference type="OrthoDB" id="415460at2759"/>
<reference evidence="1" key="1">
    <citation type="journal article" date="2012" name="Nature">
        <title>Algal genomes reveal evolutionary mosaicism and the fate of nucleomorphs.</title>
        <authorList>
            <consortium name="DOE Joint Genome Institute"/>
            <person name="Curtis B.A."/>
            <person name="Tanifuji G."/>
            <person name="Burki F."/>
            <person name="Gruber A."/>
            <person name="Irimia M."/>
            <person name="Maruyama S."/>
            <person name="Arias M.C."/>
            <person name="Ball S.G."/>
            <person name="Gile G.H."/>
            <person name="Hirakawa Y."/>
            <person name="Hopkins J.F."/>
            <person name="Kuo A."/>
            <person name="Rensing S.A."/>
            <person name="Schmutz J."/>
            <person name="Symeonidi A."/>
            <person name="Elias M."/>
            <person name="Eveleigh R.J."/>
            <person name="Herman E.K."/>
            <person name="Klute M.J."/>
            <person name="Nakayama T."/>
            <person name="Obornik M."/>
            <person name="Reyes-Prieto A."/>
            <person name="Armbrust E.V."/>
            <person name="Aves S.J."/>
            <person name="Beiko R.G."/>
            <person name="Coutinho P."/>
            <person name="Dacks J.B."/>
            <person name="Durnford D.G."/>
            <person name="Fast N.M."/>
            <person name="Green B.R."/>
            <person name="Grisdale C.J."/>
            <person name="Hempel F."/>
            <person name="Henrissat B."/>
            <person name="Hoppner M.P."/>
            <person name="Ishida K."/>
            <person name="Kim E."/>
            <person name="Koreny L."/>
            <person name="Kroth P.G."/>
            <person name="Liu Y."/>
            <person name="Malik S.B."/>
            <person name="Maier U.G."/>
            <person name="McRose D."/>
            <person name="Mock T."/>
            <person name="Neilson J.A."/>
            <person name="Onodera N.T."/>
            <person name="Poole A.M."/>
            <person name="Pritham E.J."/>
            <person name="Richards T.A."/>
            <person name="Rocap G."/>
            <person name="Roy S.W."/>
            <person name="Sarai C."/>
            <person name="Schaack S."/>
            <person name="Shirato S."/>
            <person name="Slamovits C.H."/>
            <person name="Spencer D.F."/>
            <person name="Suzuki S."/>
            <person name="Worden A.Z."/>
            <person name="Zauner S."/>
            <person name="Barry K."/>
            <person name="Bell C."/>
            <person name="Bharti A.K."/>
            <person name="Crow J.A."/>
            <person name="Grimwood J."/>
            <person name="Kramer R."/>
            <person name="Lindquist E."/>
            <person name="Lucas S."/>
            <person name="Salamov A."/>
            <person name="McFadden G.I."/>
            <person name="Lane C.E."/>
            <person name="Keeling P.J."/>
            <person name="Gray M.W."/>
            <person name="Grigoriev I.V."/>
            <person name="Archibald J.M."/>
        </authorList>
    </citation>
    <scope>NUCLEOTIDE SEQUENCE</scope>
    <source>
        <strain evidence="1">CCMP2712</strain>
    </source>
</reference>
<sequence length="102" mass="11634">LREGYAPFCKHLFVPCFLPGAKAEAVPITDDNRHLLRSEYQARTADELPVLVRWFPQKAVEAPDATFLDLILYSREQIIKETEVTPAAAGKDLTRHRQWGKT</sequence>
<feature type="non-terminal residue" evidence="1">
    <location>
        <position position="1"/>
    </location>
</feature>
<dbReference type="Gene3D" id="3.30.2310.50">
    <property type="entry name" value="Protein of unknown function (DUF3228), domain 1"/>
    <property type="match status" value="1"/>
</dbReference>
<dbReference type="STRING" id="905079.L1ICF1"/>
<dbReference type="RefSeq" id="XP_005820878.1">
    <property type="nucleotide sequence ID" value="XM_005820821.1"/>
</dbReference>